<dbReference type="InterPro" id="IPR050222">
    <property type="entry name" value="MATE_MdtK"/>
</dbReference>
<feature type="transmembrane region" description="Helical" evidence="10">
    <location>
        <begin position="313"/>
        <end position="336"/>
    </location>
</feature>
<keyword evidence="12" id="KW-1185">Reference proteome</keyword>
<keyword evidence="3" id="KW-0050">Antiport</keyword>
<evidence type="ECO:0000256" key="7">
    <source>
        <dbReference type="ARBA" id="ARBA00023065"/>
    </source>
</evidence>
<protein>
    <recommendedName>
        <fullName evidence="9">Multidrug-efflux transporter</fullName>
    </recommendedName>
</protein>
<feature type="transmembrane region" description="Helical" evidence="10">
    <location>
        <begin position="129"/>
        <end position="147"/>
    </location>
</feature>
<feature type="transmembrane region" description="Helical" evidence="10">
    <location>
        <begin position="192"/>
        <end position="212"/>
    </location>
</feature>
<feature type="transmembrane region" description="Helical" evidence="10">
    <location>
        <begin position="417"/>
        <end position="437"/>
    </location>
</feature>
<feature type="transmembrane region" description="Helical" evidence="10">
    <location>
        <begin position="93"/>
        <end position="117"/>
    </location>
</feature>
<dbReference type="Pfam" id="PF01554">
    <property type="entry name" value="MatE"/>
    <property type="match status" value="2"/>
</dbReference>
<organism evidence="11 12">
    <name type="scientific">Persicobacter psychrovividus</name>
    <dbReference type="NCBI Taxonomy" id="387638"/>
    <lineage>
        <taxon>Bacteria</taxon>
        <taxon>Pseudomonadati</taxon>
        <taxon>Bacteroidota</taxon>
        <taxon>Cytophagia</taxon>
        <taxon>Cytophagales</taxon>
        <taxon>Persicobacteraceae</taxon>
        <taxon>Persicobacter</taxon>
    </lineage>
</organism>
<gene>
    <name evidence="11" type="ORF">PEPS_33110</name>
</gene>
<feature type="transmembrane region" description="Helical" evidence="10">
    <location>
        <begin position="390"/>
        <end position="411"/>
    </location>
</feature>
<feature type="transmembrane region" description="Helical" evidence="10">
    <location>
        <begin position="245"/>
        <end position="266"/>
    </location>
</feature>
<dbReference type="RefSeq" id="WP_332922495.1">
    <property type="nucleotide sequence ID" value="NZ_AP025293.1"/>
</dbReference>
<evidence type="ECO:0000256" key="1">
    <source>
        <dbReference type="ARBA" id="ARBA00004651"/>
    </source>
</evidence>
<name>A0ABN6LCU3_9BACT</name>
<evidence type="ECO:0000256" key="6">
    <source>
        <dbReference type="ARBA" id="ARBA00022989"/>
    </source>
</evidence>
<evidence type="ECO:0000313" key="12">
    <source>
        <dbReference type="Proteomes" id="UP001354989"/>
    </source>
</evidence>
<dbReference type="PANTHER" id="PTHR43298:SF2">
    <property type="entry name" value="FMN_FAD EXPORTER YEEO-RELATED"/>
    <property type="match status" value="1"/>
</dbReference>
<evidence type="ECO:0000256" key="9">
    <source>
        <dbReference type="ARBA" id="ARBA00031636"/>
    </source>
</evidence>
<feature type="transmembrane region" description="Helical" evidence="10">
    <location>
        <begin position="272"/>
        <end position="292"/>
    </location>
</feature>
<dbReference type="EMBL" id="AP025293">
    <property type="protein sequence ID" value="BDD01031.1"/>
    <property type="molecule type" value="Genomic_DNA"/>
</dbReference>
<dbReference type="InterPro" id="IPR002528">
    <property type="entry name" value="MATE_fam"/>
</dbReference>
<evidence type="ECO:0000313" key="11">
    <source>
        <dbReference type="EMBL" id="BDD01031.1"/>
    </source>
</evidence>
<keyword evidence="7" id="KW-0406">Ion transport</keyword>
<dbReference type="InterPro" id="IPR048279">
    <property type="entry name" value="MdtK-like"/>
</dbReference>
<keyword evidence="2" id="KW-0813">Transport</keyword>
<geneLocation type="plasmid" evidence="11 12">
    <name>pPP1</name>
</geneLocation>
<evidence type="ECO:0000256" key="4">
    <source>
        <dbReference type="ARBA" id="ARBA00022475"/>
    </source>
</evidence>
<dbReference type="PIRSF" id="PIRSF006603">
    <property type="entry name" value="DinF"/>
    <property type="match status" value="1"/>
</dbReference>
<dbReference type="NCBIfam" id="TIGR00797">
    <property type="entry name" value="matE"/>
    <property type="match status" value="1"/>
</dbReference>
<feature type="transmembrane region" description="Helical" evidence="10">
    <location>
        <begin position="159"/>
        <end position="180"/>
    </location>
</feature>
<evidence type="ECO:0000256" key="10">
    <source>
        <dbReference type="SAM" id="Phobius"/>
    </source>
</evidence>
<comment type="subcellular location">
    <subcellularLocation>
        <location evidence="1">Cell membrane</location>
        <topology evidence="1">Multi-pass membrane protein</topology>
    </subcellularLocation>
</comment>
<dbReference type="Proteomes" id="UP001354989">
    <property type="component" value="Plasmid pPP1"/>
</dbReference>
<keyword evidence="4" id="KW-1003">Cell membrane</keyword>
<feature type="transmembrane region" description="Helical" evidence="10">
    <location>
        <begin position="52"/>
        <end position="73"/>
    </location>
</feature>
<keyword evidence="11" id="KW-0614">Plasmid</keyword>
<keyword evidence="8 10" id="KW-0472">Membrane</keyword>
<sequence>MLQKYYPYYRRLMTLALPLVMTQAGQVVVSLVDNAMVGRVGTQELASASFANSVFTIILVFGMGISFAITPMIGHAIGASDRSAISRIIKNSWVLGTASALFLAMLCYLGSLLMPFLGQPEKVVELAIPYFRILAVSLIPFMGFMVLKQIGEGLGNTMMAMIATVASNLLNILLNWVLIFGHWGAPALGLNGAGIATLIARILMPFLLYYGLKNIKAYRGYFVKTPEVHVAWHEIKKLLTIGLPIAFQLVLEVSIFAIGAVMMGWIGDVPLAAHQVALGLGSMTFMISNGVAQATTIRVSYQIGEKNDYGLRMASFSAMHLVLFFMGLSCIGFYVLRYQLPLIFTPDVAVVNQAAILLIVAAIFQLFDGLQVVCLGILRGMADVKVPMLIAAVCYLIIGIPVSYICAFTFGMGPVGIWVGFVVGLALAGIAFFVRIWKLLYGDK</sequence>
<dbReference type="PANTHER" id="PTHR43298">
    <property type="entry name" value="MULTIDRUG RESISTANCE PROTEIN NORM-RELATED"/>
    <property type="match status" value="1"/>
</dbReference>
<evidence type="ECO:0000256" key="8">
    <source>
        <dbReference type="ARBA" id="ARBA00023136"/>
    </source>
</evidence>
<evidence type="ECO:0000256" key="5">
    <source>
        <dbReference type="ARBA" id="ARBA00022692"/>
    </source>
</evidence>
<feature type="transmembrane region" description="Helical" evidence="10">
    <location>
        <begin position="356"/>
        <end position="378"/>
    </location>
</feature>
<keyword evidence="5 10" id="KW-0812">Transmembrane</keyword>
<accession>A0ABN6LCU3</accession>
<proteinExistence type="predicted"/>
<dbReference type="CDD" id="cd13131">
    <property type="entry name" value="MATE_NorM_like"/>
    <property type="match status" value="1"/>
</dbReference>
<evidence type="ECO:0000256" key="3">
    <source>
        <dbReference type="ARBA" id="ARBA00022449"/>
    </source>
</evidence>
<reference evidence="11 12" key="1">
    <citation type="submission" date="2021-12" db="EMBL/GenBank/DDBJ databases">
        <title>Genome sequencing of bacteria with rrn-lacking chromosome and rrn-plasmid.</title>
        <authorList>
            <person name="Anda M."/>
            <person name="Iwasaki W."/>
        </authorList>
    </citation>
    <scope>NUCLEOTIDE SEQUENCE [LARGE SCALE GENOMIC DNA]</scope>
    <source>
        <strain evidence="11 12">NBRC 101262</strain>
        <plasmid evidence="11 12">pPP1</plasmid>
    </source>
</reference>
<keyword evidence="6 10" id="KW-1133">Transmembrane helix</keyword>
<feature type="transmembrane region" description="Helical" evidence="10">
    <location>
        <begin position="12"/>
        <end position="32"/>
    </location>
</feature>
<evidence type="ECO:0000256" key="2">
    <source>
        <dbReference type="ARBA" id="ARBA00022448"/>
    </source>
</evidence>